<evidence type="ECO:0000313" key="1">
    <source>
        <dbReference type="EMBL" id="MFB9714030.1"/>
    </source>
</evidence>
<proteinExistence type="predicted"/>
<dbReference type="RefSeq" id="WP_345042860.1">
    <property type="nucleotide sequence ID" value="NZ_BAABED010000001.1"/>
</dbReference>
<comment type="caution">
    <text evidence="1">The sequence shown here is derived from an EMBL/GenBank/DDBJ whole genome shotgun (WGS) entry which is preliminary data.</text>
</comment>
<protein>
    <submittedName>
        <fullName evidence="1">Uncharacterized protein</fullName>
    </submittedName>
</protein>
<name>A0ABV5UNE6_9MICC</name>
<dbReference type="Proteomes" id="UP001589536">
    <property type="component" value="Unassembled WGS sequence"/>
</dbReference>
<dbReference type="EMBL" id="JBHMBH010000019">
    <property type="protein sequence ID" value="MFB9714030.1"/>
    <property type="molecule type" value="Genomic_DNA"/>
</dbReference>
<evidence type="ECO:0000313" key="2">
    <source>
        <dbReference type="Proteomes" id="UP001589536"/>
    </source>
</evidence>
<accession>A0ABV5UNE6</accession>
<keyword evidence="2" id="KW-1185">Reference proteome</keyword>
<organism evidence="1 2">
    <name type="scientific">Arthrobacter methylotrophus</name>
    <dbReference type="NCBI Taxonomy" id="121291"/>
    <lineage>
        <taxon>Bacteria</taxon>
        <taxon>Bacillati</taxon>
        <taxon>Actinomycetota</taxon>
        <taxon>Actinomycetes</taxon>
        <taxon>Micrococcales</taxon>
        <taxon>Micrococcaceae</taxon>
        <taxon>Arthrobacter</taxon>
    </lineage>
</organism>
<reference evidence="1 2" key="1">
    <citation type="submission" date="2024-09" db="EMBL/GenBank/DDBJ databases">
        <authorList>
            <person name="Sun Q."/>
            <person name="Mori K."/>
        </authorList>
    </citation>
    <scope>NUCLEOTIDE SEQUENCE [LARGE SCALE GENOMIC DNA]</scope>
    <source>
        <strain evidence="1 2">JCM 13519</strain>
    </source>
</reference>
<sequence>MEMTAQAEPAFKPFDAVLYDREESTGLYFLPGTLAEKPRDNWGHLVVGHAVPRTLTEAELAAMYWHARHAQMVGGGIHNDADGRIVDEAAVLERFATLPAVR</sequence>
<gene>
    <name evidence="1" type="ORF">ACFFPI_07650</name>
</gene>